<name>A0A976QTY1_THEOR</name>
<dbReference type="PROSITE" id="PS51273">
    <property type="entry name" value="GATASE_TYPE_1"/>
    <property type="match status" value="1"/>
</dbReference>
<sequence length="989" mass="112902">MAIVEDSIVTESSLRFYYKNFCPVKDLIRWISYEDSTILNKREISFTYQKGGMNDISEIYVRWQSFDGSDKFYKTLCEFDTVPFKFDIGAIYSKKIALMHLTTDFKPVQRELVFDIDMDDYDNYRTCCTEKKVCIKCWRFIKIAVELITRTLQVDFGFKNILWVYSGRRGIHCWVCDSKARNLPAEGRISIIDYLNLISEGHTKKVNVYGMESHPLIARAFDICYSNFKDLLVEQNLFKNKEHVNSLLDYIPEKYTPARKVVTNAGRVVSSLDFFNSLCDSLNVIRPEEYVTTTKPHMSGIHMANRGMRNNFPSFFMDIVIAFSYPRLDVNVTKDIGHLLKAPFCVHAKTGRICVPVDHENIDRFNPQSVPTVESLQNFFDRGGDPQNSPISQYVVYFREKFLSRCIVSTKTGRKQGCETQTMKYVVVIGGTMSGIGKGTLLSSIGVVLRSRNISISAVKIDPYLNLDAGTISPNEHGEVYVLHDGGESDLDLGNYERFLNLQLTRDHSLTSGKVYSRVFEKERKGDFLGKTVQVVPHIIQEVIDWIEDVAKKNVDRLGWRDPEMCLLEIGGTVGDIESEVYVETIRQLKLTLGNENVCLCHLSYVPLVGREDEQKSKPTQHSVKALLQRGLQPDMIFCRCPNELTGETKRKIAFFTQVHYKHVISVHNTSDLYQVPLMLDAQNVAESILELLKFKPNNSIPMPPEYSMKHWSTFCENPNNEKVTVAMVGKYNASTDTYLSVLNALKHSALECNLKLNLKWIDFAELKDYGSKKFEENFKDVDGVLIPGGFGTRGLDGKRLSVRYCRDKKVPLLGICLALQLTVVEVAQEFEPKACHGEDSKLPPKYHAVSLMPEYEGKGNKGASMRLGAKETKLVKGTIAYDLYDHKDVIVERHRHRYQVNPDYEERLEKHGVVFSGRDPVKNRVSILELKDHPFYLCTQFHPEYTSTPIKPSPPYLGFILACKNRLKERLAKNGGKLLSGSSYHKKE</sequence>
<evidence type="ECO:0000259" key="12">
    <source>
        <dbReference type="Pfam" id="PF06418"/>
    </source>
</evidence>
<evidence type="ECO:0000256" key="7">
    <source>
        <dbReference type="ARBA" id="ARBA00022962"/>
    </source>
</evidence>
<evidence type="ECO:0000256" key="5">
    <source>
        <dbReference type="ARBA" id="ARBA00022741"/>
    </source>
</evidence>
<dbReference type="InterPro" id="IPR033828">
    <property type="entry name" value="GATase1_CTP_Synthase"/>
</dbReference>
<dbReference type="PANTHER" id="PTHR11550">
    <property type="entry name" value="CTP SYNTHASE"/>
    <property type="match status" value="1"/>
</dbReference>
<dbReference type="EMBL" id="CP056068">
    <property type="protein sequence ID" value="UKJ90759.2"/>
    <property type="molecule type" value="Genomic_DNA"/>
</dbReference>
<dbReference type="Gene3D" id="3.40.50.880">
    <property type="match status" value="1"/>
</dbReference>
<dbReference type="AlphaFoldDB" id="A0A976QTY1"/>
<dbReference type="InterPro" id="IPR014052">
    <property type="entry name" value="DNA_primase_ssu_euk/arc"/>
</dbReference>
<dbReference type="Gene3D" id="3.90.920.10">
    <property type="entry name" value="DNA primase, PRIM domain"/>
    <property type="match status" value="1"/>
</dbReference>
<dbReference type="GO" id="GO:0005524">
    <property type="term" value="F:ATP binding"/>
    <property type="evidence" value="ECO:0007669"/>
    <property type="project" value="UniProtKB-KW"/>
</dbReference>
<dbReference type="InterPro" id="IPR027417">
    <property type="entry name" value="P-loop_NTPase"/>
</dbReference>
<dbReference type="Gene3D" id="3.40.50.300">
    <property type="entry name" value="P-loop containing nucleotide triphosphate hydrolases"/>
    <property type="match status" value="1"/>
</dbReference>
<feature type="domain" description="Glutamine amidotransferase" evidence="11">
    <location>
        <begin position="736"/>
        <end position="961"/>
    </location>
</feature>
<dbReference type="GO" id="GO:0003899">
    <property type="term" value="F:DNA-directed RNA polymerase activity"/>
    <property type="evidence" value="ECO:0007669"/>
    <property type="project" value="InterPro"/>
</dbReference>
<dbReference type="InterPro" id="IPR017456">
    <property type="entry name" value="CTP_synthase_N"/>
</dbReference>
<dbReference type="SUPFAM" id="SSF52317">
    <property type="entry name" value="Class I glutamine amidotransferase-like"/>
    <property type="match status" value="1"/>
</dbReference>
<evidence type="ECO:0000256" key="10">
    <source>
        <dbReference type="RuleBase" id="RU810713"/>
    </source>
</evidence>
<dbReference type="NCBIfam" id="NF003792">
    <property type="entry name" value="PRK05380.1"/>
    <property type="match status" value="1"/>
</dbReference>
<evidence type="ECO:0000259" key="11">
    <source>
        <dbReference type="Pfam" id="PF00117"/>
    </source>
</evidence>
<dbReference type="InterPro" id="IPR017926">
    <property type="entry name" value="GATASE"/>
</dbReference>
<keyword evidence="8 10" id="KW-0665">Pyrimidine biosynthesis</keyword>
<evidence type="ECO:0000256" key="1">
    <source>
        <dbReference type="ARBA" id="ARBA00005171"/>
    </source>
</evidence>
<proteinExistence type="inferred from homology"/>
<evidence type="ECO:0000256" key="4">
    <source>
        <dbReference type="ARBA" id="ARBA00022598"/>
    </source>
</evidence>
<dbReference type="OrthoDB" id="1739076at2759"/>
<evidence type="ECO:0000256" key="8">
    <source>
        <dbReference type="ARBA" id="ARBA00022975"/>
    </source>
</evidence>
<dbReference type="GO" id="GO:0006269">
    <property type="term" value="P:DNA replication, synthesis of primer"/>
    <property type="evidence" value="ECO:0007669"/>
    <property type="project" value="InterPro"/>
</dbReference>
<dbReference type="CDD" id="cd03113">
    <property type="entry name" value="CTPS_N"/>
    <property type="match status" value="1"/>
</dbReference>
<keyword evidence="6 10" id="KW-0067">ATP-binding</keyword>
<comment type="similarity">
    <text evidence="3">Belongs to the eukaryotic-type primase small subunit family.</text>
</comment>
<dbReference type="EC" id="6.3.4.2" evidence="10"/>
<comment type="catalytic activity">
    <reaction evidence="9 10">
        <text>UTP + L-glutamine + ATP + H2O = CTP + L-glutamate + ADP + phosphate + 2 H(+)</text>
        <dbReference type="Rhea" id="RHEA:26426"/>
        <dbReference type="ChEBI" id="CHEBI:15377"/>
        <dbReference type="ChEBI" id="CHEBI:15378"/>
        <dbReference type="ChEBI" id="CHEBI:29985"/>
        <dbReference type="ChEBI" id="CHEBI:30616"/>
        <dbReference type="ChEBI" id="CHEBI:37563"/>
        <dbReference type="ChEBI" id="CHEBI:43474"/>
        <dbReference type="ChEBI" id="CHEBI:46398"/>
        <dbReference type="ChEBI" id="CHEBI:58359"/>
        <dbReference type="ChEBI" id="CHEBI:456216"/>
        <dbReference type="EC" id="6.3.4.2"/>
    </reaction>
</comment>
<dbReference type="Proteomes" id="UP000244803">
    <property type="component" value="Chromosome 2"/>
</dbReference>
<evidence type="ECO:0000313" key="13">
    <source>
        <dbReference type="EMBL" id="UKJ90759.2"/>
    </source>
</evidence>
<organism evidence="13 14">
    <name type="scientific">Theileria orientalis</name>
    <dbReference type="NCBI Taxonomy" id="68886"/>
    <lineage>
        <taxon>Eukaryota</taxon>
        <taxon>Sar</taxon>
        <taxon>Alveolata</taxon>
        <taxon>Apicomplexa</taxon>
        <taxon>Aconoidasida</taxon>
        <taxon>Piroplasmida</taxon>
        <taxon>Theileriidae</taxon>
        <taxon>Theileria</taxon>
    </lineage>
</organism>
<reference evidence="13" key="1">
    <citation type="submission" date="2022-07" db="EMBL/GenBank/DDBJ databases">
        <title>Evaluation of T. orientalis genome assembly methods using nanopore sequencing and analysis of variation between genomes.</title>
        <authorList>
            <person name="Yam J."/>
            <person name="Micallef M.L."/>
            <person name="Liu M."/>
            <person name="Djordjevic S.P."/>
            <person name="Bogema D.R."/>
            <person name="Jenkins C."/>
        </authorList>
    </citation>
    <scope>NUCLEOTIDE SEQUENCE</scope>
    <source>
        <strain evidence="13">Fish Creek</strain>
    </source>
</reference>
<dbReference type="Pfam" id="PF00117">
    <property type="entry name" value="GATase"/>
    <property type="match status" value="1"/>
</dbReference>
<comment type="similarity">
    <text evidence="2 10">Belongs to the CTP synthase family.</text>
</comment>
<keyword evidence="5 10" id="KW-0547">Nucleotide-binding</keyword>
<dbReference type="InterPro" id="IPR029062">
    <property type="entry name" value="Class_I_gatase-like"/>
</dbReference>
<dbReference type="PANTHER" id="PTHR11550:SF0">
    <property type="entry name" value="CTP SYNTHASE-RELATED"/>
    <property type="match status" value="1"/>
</dbReference>
<evidence type="ECO:0000256" key="2">
    <source>
        <dbReference type="ARBA" id="ARBA00007533"/>
    </source>
</evidence>
<evidence type="ECO:0000256" key="3">
    <source>
        <dbReference type="ARBA" id="ARBA00009762"/>
    </source>
</evidence>
<comment type="function">
    <text evidence="10">Catalyzes the ATP-dependent amination of UTP to CTP with either L-glutamine or ammonia as the source of nitrogen.</text>
</comment>
<dbReference type="Pfam" id="PF06418">
    <property type="entry name" value="CTP_synth_N"/>
    <property type="match status" value="1"/>
</dbReference>
<dbReference type="GO" id="GO:0003883">
    <property type="term" value="F:CTP synthase activity"/>
    <property type="evidence" value="ECO:0007669"/>
    <property type="project" value="UniProtKB-UniRule"/>
</dbReference>
<dbReference type="SUPFAM" id="SSF56747">
    <property type="entry name" value="Prim-pol domain"/>
    <property type="match status" value="1"/>
</dbReference>
<dbReference type="GO" id="GO:0042802">
    <property type="term" value="F:identical protein binding"/>
    <property type="evidence" value="ECO:0007669"/>
    <property type="project" value="TreeGrafter"/>
</dbReference>
<comment type="pathway">
    <text evidence="1 10">Pyrimidine metabolism; CTP biosynthesis via de novo pathway; CTP from UDP: step 2/2.</text>
</comment>
<dbReference type="Pfam" id="PF01896">
    <property type="entry name" value="DNA_primase_S"/>
    <property type="match status" value="1"/>
</dbReference>
<dbReference type="InterPro" id="IPR004468">
    <property type="entry name" value="CTP_synthase"/>
</dbReference>
<dbReference type="NCBIfam" id="TIGR00337">
    <property type="entry name" value="PyrG"/>
    <property type="match status" value="1"/>
</dbReference>
<dbReference type="GO" id="GO:0044210">
    <property type="term" value="P:'de novo' CTP biosynthetic process"/>
    <property type="evidence" value="ECO:0007669"/>
    <property type="project" value="UniProtKB-UniRule"/>
</dbReference>
<evidence type="ECO:0000256" key="6">
    <source>
        <dbReference type="ARBA" id="ARBA00022840"/>
    </source>
</evidence>
<evidence type="ECO:0000313" key="14">
    <source>
        <dbReference type="Proteomes" id="UP000244803"/>
    </source>
</evidence>
<dbReference type="SUPFAM" id="SSF52540">
    <property type="entry name" value="P-loop containing nucleoside triphosphate hydrolases"/>
    <property type="match status" value="1"/>
</dbReference>
<dbReference type="CDD" id="cd01746">
    <property type="entry name" value="GATase1_CTP_Synthase"/>
    <property type="match status" value="1"/>
</dbReference>
<accession>A0A976QTY1</accession>
<keyword evidence="4 10" id="KW-0436">Ligase</keyword>
<feature type="domain" description="CTP synthase N-terminal" evidence="12">
    <location>
        <begin position="424"/>
        <end position="694"/>
    </location>
</feature>
<gene>
    <name evidence="13" type="ORF">MACJ_001694</name>
</gene>
<keyword evidence="7 10" id="KW-0315">Glutamine amidotransferase</keyword>
<dbReference type="FunFam" id="3.40.50.300:FF:000207">
    <property type="entry name" value="CTP synthase"/>
    <property type="match status" value="1"/>
</dbReference>
<dbReference type="InterPro" id="IPR002755">
    <property type="entry name" value="DNA_primase_S"/>
</dbReference>
<dbReference type="CDD" id="cd04860">
    <property type="entry name" value="AE_Prim_S"/>
    <property type="match status" value="1"/>
</dbReference>
<protein>
    <recommendedName>
        <fullName evidence="10">CTP synthase</fullName>
        <ecNumber evidence="10">6.3.4.2</ecNumber>
    </recommendedName>
    <alternativeName>
        <fullName evidence="10">UTP--ammonia ligase</fullName>
    </alternativeName>
</protein>
<evidence type="ECO:0000256" key="9">
    <source>
        <dbReference type="ARBA" id="ARBA00047781"/>
    </source>
</evidence>
<dbReference type="GO" id="GO:0019856">
    <property type="term" value="P:pyrimidine nucleobase biosynthetic process"/>
    <property type="evidence" value="ECO:0007669"/>
    <property type="project" value="TreeGrafter"/>
</dbReference>